<feature type="domain" description="Velvet" evidence="7">
    <location>
        <begin position="49"/>
        <end position="210"/>
    </location>
</feature>
<protein>
    <recommendedName>
        <fullName evidence="7">Velvet domain-containing protein</fullName>
    </recommendedName>
</protein>
<evidence type="ECO:0000259" key="7">
    <source>
        <dbReference type="PROSITE" id="PS51821"/>
    </source>
</evidence>
<dbReference type="Pfam" id="PF11754">
    <property type="entry name" value="Velvet"/>
    <property type="match status" value="1"/>
</dbReference>
<evidence type="ECO:0000256" key="2">
    <source>
        <dbReference type="ARBA" id="ARBA00022969"/>
    </source>
</evidence>
<keyword evidence="2" id="KW-0749">Sporulation</keyword>
<dbReference type="PROSITE" id="PS51821">
    <property type="entry name" value="VELVET"/>
    <property type="match status" value="1"/>
</dbReference>
<evidence type="ECO:0000313" key="8">
    <source>
        <dbReference type="EMBL" id="CZT07783.1"/>
    </source>
</evidence>
<dbReference type="EMBL" id="FJUW01000043">
    <property type="protein sequence ID" value="CZT07783.1"/>
    <property type="molecule type" value="Genomic_DNA"/>
</dbReference>
<evidence type="ECO:0000256" key="6">
    <source>
        <dbReference type="SAM" id="MobiDB-lite"/>
    </source>
</evidence>
<feature type="region of interest" description="Disordered" evidence="6">
    <location>
        <begin position="252"/>
        <end position="290"/>
    </location>
</feature>
<feature type="compositionally biased region" description="Basic residues" evidence="6">
    <location>
        <begin position="212"/>
        <end position="221"/>
    </location>
</feature>
<dbReference type="STRING" id="914237.A0A1E1LB61"/>
<dbReference type="InterPro" id="IPR038491">
    <property type="entry name" value="Velvet_dom_sf"/>
</dbReference>
<name>A0A1E1LB61_9HELO</name>
<dbReference type="GO" id="GO:0030435">
    <property type="term" value="P:sporulation resulting in formation of a cellular spore"/>
    <property type="evidence" value="ECO:0007669"/>
    <property type="project" value="UniProtKB-KW"/>
</dbReference>
<comment type="subcellular location">
    <subcellularLocation>
        <location evidence="1">Nucleus</location>
    </subcellularLocation>
</comment>
<comment type="caution">
    <text evidence="8">The sequence shown here is derived from an EMBL/GenBank/DDBJ whole genome shotgun (WGS) entry which is preliminary data.</text>
</comment>
<keyword evidence="5" id="KW-0539">Nucleus</keyword>
<dbReference type="InterPro" id="IPR037525">
    <property type="entry name" value="Velvet_dom"/>
</dbReference>
<keyword evidence="4" id="KW-0804">Transcription</keyword>
<dbReference type="Proteomes" id="UP000178129">
    <property type="component" value="Unassembled WGS sequence"/>
</dbReference>
<dbReference type="InParanoid" id="A0A1E1LB61"/>
<gene>
    <name evidence="8" type="ORF">RCO7_11245</name>
</gene>
<evidence type="ECO:0000256" key="1">
    <source>
        <dbReference type="ARBA" id="ARBA00004123"/>
    </source>
</evidence>
<proteinExistence type="predicted"/>
<dbReference type="PANTHER" id="PTHR33572:SF18">
    <property type="entry name" value="SPORE DEVELOPMENT REGULATOR VOSA"/>
    <property type="match status" value="1"/>
</dbReference>
<accession>A0A1E1LB61</accession>
<keyword evidence="9" id="KW-1185">Reference proteome</keyword>
<dbReference type="Gene3D" id="2.60.40.3960">
    <property type="entry name" value="Velvet domain"/>
    <property type="match status" value="1"/>
</dbReference>
<reference evidence="9" key="1">
    <citation type="submission" date="2016-03" db="EMBL/GenBank/DDBJ databases">
        <authorList>
            <person name="Ploux O."/>
        </authorList>
    </citation>
    <scope>NUCLEOTIDE SEQUENCE [LARGE SCALE GENOMIC DNA]</scope>
    <source>
        <strain evidence="9">UK7</strain>
    </source>
</reference>
<evidence type="ECO:0000256" key="4">
    <source>
        <dbReference type="ARBA" id="ARBA00023163"/>
    </source>
</evidence>
<feature type="region of interest" description="Disordered" evidence="6">
    <location>
        <begin position="1"/>
        <end position="26"/>
    </location>
</feature>
<evidence type="ECO:0000256" key="3">
    <source>
        <dbReference type="ARBA" id="ARBA00023015"/>
    </source>
</evidence>
<evidence type="ECO:0000256" key="5">
    <source>
        <dbReference type="ARBA" id="ARBA00023242"/>
    </source>
</evidence>
<feature type="compositionally biased region" description="Polar residues" evidence="6">
    <location>
        <begin position="252"/>
        <end position="275"/>
    </location>
</feature>
<feature type="compositionally biased region" description="Polar residues" evidence="6">
    <location>
        <begin position="1"/>
        <end position="10"/>
    </location>
</feature>
<dbReference type="PANTHER" id="PTHR33572">
    <property type="entry name" value="SPORE DEVELOPMENT REGULATOR VOSA"/>
    <property type="match status" value="1"/>
</dbReference>
<dbReference type="InterPro" id="IPR021740">
    <property type="entry name" value="Velvet"/>
</dbReference>
<organism evidence="8 9">
    <name type="scientific">Rhynchosporium graminicola</name>
    <dbReference type="NCBI Taxonomy" id="2792576"/>
    <lineage>
        <taxon>Eukaryota</taxon>
        <taxon>Fungi</taxon>
        <taxon>Dikarya</taxon>
        <taxon>Ascomycota</taxon>
        <taxon>Pezizomycotina</taxon>
        <taxon>Leotiomycetes</taxon>
        <taxon>Helotiales</taxon>
        <taxon>Ploettnerulaceae</taxon>
        <taxon>Rhynchosporium</taxon>
    </lineage>
</organism>
<dbReference type="AlphaFoldDB" id="A0A1E1LB61"/>
<evidence type="ECO:0000313" key="9">
    <source>
        <dbReference type="Proteomes" id="UP000178129"/>
    </source>
</evidence>
<dbReference type="GO" id="GO:0005634">
    <property type="term" value="C:nucleus"/>
    <property type="evidence" value="ECO:0007669"/>
    <property type="project" value="UniProtKB-SubCell"/>
</dbReference>
<sequence>MNNALQTKNQCAFERSDSSRMGEQSPFDHFVGTKAAEVSGRNRTAEMIGSSQVGQLIVIQEPLVCEVSFGKGKGRKTVEPPPVVQLKVSHLSDPSQDYLQSSHFFLTCSLCGHQGQSLGGIRVSSLRYLVGLDEKEGAFFVFGDVSIKVEGTHWLQFDLYKMEAGEQCVYICGTTSQLFPIVSSKHFHGIQASTDLTRAFIAQSVRLKLRNGRRSLLKPKGPRTDDNRPQNETVGSAYNQGLLLDSQELQLGSSNNQPRKQLGRSYNKQSFSDSQILDRRQTKRLRTGSEQIQTPTYNMQSQTLDTSQYQATGLFTQSAMPTLTPLTQYNGVAHVSLTTRDIFEDVEAWF</sequence>
<keyword evidence="3" id="KW-0805">Transcription regulation</keyword>
<feature type="region of interest" description="Disordered" evidence="6">
    <location>
        <begin position="212"/>
        <end position="234"/>
    </location>
</feature>